<dbReference type="RefSeq" id="WP_040007902.1">
    <property type="nucleotide sequence ID" value="NZ_CP009574.1"/>
</dbReference>
<reference evidence="1 2" key="1">
    <citation type="submission" date="2014-10" db="EMBL/GenBank/DDBJ databases">
        <title>Whole genome sequence of Francisella endociliophora strain FSC1006, isolated from a laboratory culture of the marine ciliate Euplotes raikovi.</title>
        <authorList>
            <person name="Granberg M."/>
            <person name="Backman S."/>
            <person name="Lundmark E."/>
            <person name="Nilsson E."/>
            <person name="Karlsson E."/>
            <person name="Thelaus J."/>
            <person name="Ohrman C."/>
            <person name="Larkeryd A."/>
            <person name="Stenberg P."/>
        </authorList>
    </citation>
    <scope>NUCLEOTIDE SEQUENCE [LARGE SCALE GENOMIC DNA]</scope>
    <source>
        <strain evidence="1 2">FSC1006</strain>
    </source>
</reference>
<name>A0A097EMI2_9GAMM</name>
<dbReference type="KEGG" id="frf:LO80_01450"/>
<proteinExistence type="predicted"/>
<sequence length="157" mass="18775">MTQSDRYKQQLEIHISQLVCLYYLCTLSHLFKHHQNTISLKPENWQKIKDKQDNTETINTVETTINHLVINVFEPPMMINLREDYYFAYYKHHIQRLVRKNFKTDADYIGFIGSKTLDQLDTGELDNIKQSDKLKIESYQQEYSKLIQFNNSPKLAR</sequence>
<accession>A0A097EMI2</accession>
<gene>
    <name evidence="1" type="ORF">LO80_01450</name>
</gene>
<dbReference type="Proteomes" id="UP000029672">
    <property type="component" value="Chromosome"/>
</dbReference>
<evidence type="ECO:0000313" key="1">
    <source>
        <dbReference type="EMBL" id="AIT08770.1"/>
    </source>
</evidence>
<protein>
    <submittedName>
        <fullName evidence="1">Uncharacterized protein</fullName>
    </submittedName>
</protein>
<dbReference type="EMBL" id="CP009574">
    <property type="protein sequence ID" value="AIT08770.1"/>
    <property type="molecule type" value="Genomic_DNA"/>
</dbReference>
<dbReference type="STRING" id="1547445.LO80_01450"/>
<dbReference type="AlphaFoldDB" id="A0A097EMI2"/>
<dbReference type="HOGENOM" id="CLU_1675334_0_0_6"/>
<evidence type="ECO:0000313" key="2">
    <source>
        <dbReference type="Proteomes" id="UP000029672"/>
    </source>
</evidence>
<keyword evidence="2" id="KW-1185">Reference proteome</keyword>
<organism evidence="1 2">
    <name type="scientific">Candidatus Francisella endociliophora</name>
    <dbReference type="NCBI Taxonomy" id="653937"/>
    <lineage>
        <taxon>Bacteria</taxon>
        <taxon>Pseudomonadati</taxon>
        <taxon>Pseudomonadota</taxon>
        <taxon>Gammaproteobacteria</taxon>
        <taxon>Thiotrichales</taxon>
        <taxon>Francisellaceae</taxon>
        <taxon>Francisella</taxon>
    </lineage>
</organism>